<dbReference type="InterPro" id="IPR002575">
    <property type="entry name" value="Aminoglycoside_PTrfase"/>
</dbReference>
<organism evidence="2 3">
    <name type="scientific">Neocucurbitaria cava</name>
    <dbReference type="NCBI Taxonomy" id="798079"/>
    <lineage>
        <taxon>Eukaryota</taxon>
        <taxon>Fungi</taxon>
        <taxon>Dikarya</taxon>
        <taxon>Ascomycota</taxon>
        <taxon>Pezizomycotina</taxon>
        <taxon>Dothideomycetes</taxon>
        <taxon>Pleosporomycetidae</taxon>
        <taxon>Pleosporales</taxon>
        <taxon>Pleosporineae</taxon>
        <taxon>Cucurbitariaceae</taxon>
        <taxon>Neocucurbitaria</taxon>
    </lineage>
</organism>
<dbReference type="SUPFAM" id="SSF56112">
    <property type="entry name" value="Protein kinase-like (PK-like)"/>
    <property type="match status" value="1"/>
</dbReference>
<feature type="domain" description="Aminoglycoside phosphotransferase" evidence="1">
    <location>
        <begin position="84"/>
        <end position="146"/>
    </location>
</feature>
<dbReference type="PANTHER" id="PTHR21310">
    <property type="entry name" value="AMINOGLYCOSIDE PHOSPHOTRANSFERASE-RELATED-RELATED"/>
    <property type="match status" value="1"/>
</dbReference>
<dbReference type="OrthoDB" id="5598852at2759"/>
<keyword evidence="3" id="KW-1185">Reference proteome</keyword>
<name>A0A9W9CNS6_9PLEO</name>
<evidence type="ECO:0000313" key="2">
    <source>
        <dbReference type="EMBL" id="KAJ4373288.1"/>
    </source>
</evidence>
<dbReference type="InterPro" id="IPR051678">
    <property type="entry name" value="AGP_Transferase"/>
</dbReference>
<dbReference type="Pfam" id="PF01636">
    <property type="entry name" value="APH"/>
    <property type="match status" value="1"/>
</dbReference>
<dbReference type="PANTHER" id="PTHR21310:SF59">
    <property type="entry name" value="AMINOGLYCOSIDE PHOSPHOTRANSFERASE DOMAIN-CONTAINING PROTEIN"/>
    <property type="match status" value="1"/>
</dbReference>
<accession>A0A9W9CNS6</accession>
<evidence type="ECO:0000313" key="3">
    <source>
        <dbReference type="Proteomes" id="UP001140560"/>
    </source>
</evidence>
<sequence>MERLCGTPFSRPQPHCRTLDPSARRKQERLVSSFADFIAQGWRADSEAPSPGRSVRADSPMDDKTAMLSKCPGKVGASIISRLEKLAAELPEWCLRERAKQRLDQVRDISDYPVTLNHGDLIPSNILIDEGSWEITGVVDWAEAEYLPFGMCLYGLEHLLGYLAPVSQPYMLDAGDPSTSSNTPEFVYYDNAPQLRDLFWARLIDVVPILRGMREEVQVFRDVGVFLWYGIAWDDGAINRVVNEVDDMETLACLRAFLAAPSS</sequence>
<dbReference type="Gene3D" id="3.90.1200.10">
    <property type="match status" value="1"/>
</dbReference>
<proteinExistence type="predicted"/>
<dbReference type="InterPro" id="IPR011009">
    <property type="entry name" value="Kinase-like_dom_sf"/>
</dbReference>
<dbReference type="Proteomes" id="UP001140560">
    <property type="component" value="Unassembled WGS sequence"/>
</dbReference>
<protein>
    <recommendedName>
        <fullName evidence="1">Aminoglycoside phosphotransferase domain-containing protein</fullName>
    </recommendedName>
</protein>
<dbReference type="EMBL" id="JAPEUY010000005">
    <property type="protein sequence ID" value="KAJ4373288.1"/>
    <property type="molecule type" value="Genomic_DNA"/>
</dbReference>
<dbReference type="AlphaFoldDB" id="A0A9W9CNS6"/>
<reference evidence="2" key="1">
    <citation type="submission" date="2022-10" db="EMBL/GenBank/DDBJ databases">
        <title>Tapping the CABI collections for fungal endophytes: first genome assemblies for Collariella, Neodidymelliopsis, Ascochyta clinopodiicola, Didymella pomorum, Didymosphaeria variabile, Neocosmospora piperis and Neocucurbitaria cava.</title>
        <authorList>
            <person name="Hill R."/>
        </authorList>
    </citation>
    <scope>NUCLEOTIDE SEQUENCE</scope>
    <source>
        <strain evidence="2">IMI 356814</strain>
    </source>
</reference>
<gene>
    <name evidence="2" type="ORF">N0V83_003582</name>
</gene>
<comment type="caution">
    <text evidence="2">The sequence shown here is derived from an EMBL/GenBank/DDBJ whole genome shotgun (WGS) entry which is preliminary data.</text>
</comment>
<evidence type="ECO:0000259" key="1">
    <source>
        <dbReference type="Pfam" id="PF01636"/>
    </source>
</evidence>